<proteinExistence type="predicted"/>
<feature type="region of interest" description="Disordered" evidence="1">
    <location>
        <begin position="406"/>
        <end position="425"/>
    </location>
</feature>
<name>A0A6N4VH78_9MYCO</name>
<dbReference type="RefSeq" id="WP_163676785.1">
    <property type="nucleotide sequence ID" value="NZ_AP022570.1"/>
</dbReference>
<protein>
    <recommendedName>
        <fullName evidence="4">DUF3987 domain-containing protein</fullName>
    </recommendedName>
</protein>
<evidence type="ECO:0000313" key="3">
    <source>
        <dbReference type="Proteomes" id="UP000466785"/>
    </source>
</evidence>
<gene>
    <name evidence="2" type="ORF">MPOR_39830</name>
</gene>
<keyword evidence="3" id="KW-1185">Reference proteome</keyword>
<sequence>MNDDHWGPTEEFFLDSGSPQLHKIYLWARARYAAPWAVFFAVLLRVAARTDPKVQLPGLIGGRASLNLLCAFVSLSGGGKGISDKVARLAYPAPILELPIGSGEGIAETFKPPAKADADHEPVTAAIFNVPEIDTMAGIASRQGSILLAQLKSMAMGELLGQANASKATSRIVQAHTYRACLSVGAQPLHTGVIFNDTTGGTPQRFLWAPTIDPHMPTKAPRDPEPLETALPSWQPGGDGVIEIVYGPTEIADTIISAHLARQRGEADALDGHAMLTRCKVAALLAIMHGRSVVGQWDWDRSADVMAVSDHTRGWIVAEARKADRAKVRERAIARAVGEEFYDASRLETVKRSLLRMLERDGEQAGGDLRRRLGKREKRELFDQAIGLLEAEGLVSARSGEHNSVRYRMGSPVTDGVTPRMPSSEGVTTVVTRDRSASVTDLDSRRSHESVRPKLSCQKWLNQHVADLLDAGHTTVESFAVIEAGQALGYSKGSIHQAVSAHPDMRTVSRKRGRAIWSITPDHKPPLYESAAAWLDRWLDNQDGDTVTPDDAKTAGIAAGHPWDSVRRAAGLSTRIESIPAHGDSKTERIWRITDNTDGLGA</sequence>
<accession>A0A6N4VH78</accession>
<dbReference type="EMBL" id="AP022570">
    <property type="protein sequence ID" value="BBX52957.1"/>
    <property type="molecule type" value="Genomic_DNA"/>
</dbReference>
<dbReference type="AlphaFoldDB" id="A0A6N4VH78"/>
<evidence type="ECO:0008006" key="4">
    <source>
        <dbReference type="Google" id="ProtNLM"/>
    </source>
</evidence>
<reference evidence="2 3" key="1">
    <citation type="journal article" date="2019" name="Emerg. Microbes Infect.">
        <title>Comprehensive subspecies identification of 175 nontuberculous mycobacteria species based on 7547 genomic profiles.</title>
        <authorList>
            <person name="Matsumoto Y."/>
            <person name="Kinjo T."/>
            <person name="Motooka D."/>
            <person name="Nabeya D."/>
            <person name="Jung N."/>
            <person name="Uechi K."/>
            <person name="Horii T."/>
            <person name="Iida T."/>
            <person name="Fujita J."/>
            <person name="Nakamura S."/>
        </authorList>
    </citation>
    <scope>NUCLEOTIDE SEQUENCE [LARGE SCALE GENOMIC DNA]</scope>
    <source>
        <strain evidence="2 3">JCM 12603</strain>
    </source>
</reference>
<evidence type="ECO:0000313" key="2">
    <source>
        <dbReference type="EMBL" id="BBX52957.1"/>
    </source>
</evidence>
<dbReference type="KEGG" id="mpof:MPOR_39830"/>
<organism evidence="2 3">
    <name type="scientific">Mycolicibacterium poriferae</name>
    <dbReference type="NCBI Taxonomy" id="39694"/>
    <lineage>
        <taxon>Bacteria</taxon>
        <taxon>Bacillati</taxon>
        <taxon>Actinomycetota</taxon>
        <taxon>Actinomycetes</taxon>
        <taxon>Mycobacteriales</taxon>
        <taxon>Mycobacteriaceae</taxon>
        <taxon>Mycolicibacterium</taxon>
    </lineage>
</organism>
<dbReference type="Proteomes" id="UP000466785">
    <property type="component" value="Chromosome"/>
</dbReference>
<evidence type="ECO:0000256" key="1">
    <source>
        <dbReference type="SAM" id="MobiDB-lite"/>
    </source>
</evidence>